<feature type="coiled-coil region" evidence="1">
    <location>
        <begin position="87"/>
        <end position="156"/>
    </location>
</feature>
<evidence type="ECO:0000256" key="1">
    <source>
        <dbReference type="SAM" id="Coils"/>
    </source>
</evidence>
<accession>A0A1Y2CQS5</accession>
<proteinExistence type="predicted"/>
<dbReference type="AlphaFoldDB" id="A0A1Y2CQS5"/>
<organism evidence="2 3">
    <name type="scientific">Rhizoclosmatium globosum</name>
    <dbReference type="NCBI Taxonomy" id="329046"/>
    <lineage>
        <taxon>Eukaryota</taxon>
        <taxon>Fungi</taxon>
        <taxon>Fungi incertae sedis</taxon>
        <taxon>Chytridiomycota</taxon>
        <taxon>Chytridiomycota incertae sedis</taxon>
        <taxon>Chytridiomycetes</taxon>
        <taxon>Chytridiales</taxon>
        <taxon>Chytriomycetaceae</taxon>
        <taxon>Rhizoclosmatium</taxon>
    </lineage>
</organism>
<comment type="caution">
    <text evidence="2">The sequence shown here is derived from an EMBL/GenBank/DDBJ whole genome shotgun (WGS) entry which is preliminary data.</text>
</comment>
<evidence type="ECO:0000313" key="3">
    <source>
        <dbReference type="Proteomes" id="UP000193642"/>
    </source>
</evidence>
<feature type="coiled-coil region" evidence="1">
    <location>
        <begin position="197"/>
        <end position="234"/>
    </location>
</feature>
<sequence length="388" mass="44581">MNLESQLEETKLELINVQASLQHQSTAFQQSEDASYLLKSQSQEAQLQLKHFQSPLSNDEPRSYHDDGDIHVGPLNLPDNLKVHHLFNEKEKENTLMKHEFEQLKKAFEEVQHQKMELEMDFNQEQLLKNKLLLKNNDLTKELQRVNATSEAATERLNTELNKFRVTLSEKEQGTLQLEEKLEVLQRISEKQSASIQAEKEEVIHSLNQKLEEIKQLREDLLRAQNIASKYNSLKGQLSCLTSSSQDMTSRDGHLVESTETLADDLPSNLNSQVQEVVMKLTTLEQVVATDASKLIGFMQNLSSNEFVEQEIKDIFKAVFGSQVQNQFETKSTLSLFRKALIDSLPTLEKQLTASIKVSDNNIEERLKILQQRTWILRSSWSCQKNST</sequence>
<reference evidence="2 3" key="1">
    <citation type="submission" date="2016-07" db="EMBL/GenBank/DDBJ databases">
        <title>Pervasive Adenine N6-methylation of Active Genes in Fungi.</title>
        <authorList>
            <consortium name="DOE Joint Genome Institute"/>
            <person name="Mondo S.J."/>
            <person name="Dannebaum R.O."/>
            <person name="Kuo R.C."/>
            <person name="Labutti K."/>
            <person name="Haridas S."/>
            <person name="Kuo A."/>
            <person name="Salamov A."/>
            <person name="Ahrendt S.R."/>
            <person name="Lipzen A."/>
            <person name="Sullivan W."/>
            <person name="Andreopoulos W.B."/>
            <person name="Clum A."/>
            <person name="Lindquist E."/>
            <person name="Daum C."/>
            <person name="Ramamoorthy G.K."/>
            <person name="Gryganskyi A."/>
            <person name="Culley D."/>
            <person name="Magnuson J.K."/>
            <person name="James T.Y."/>
            <person name="O'Malley M.A."/>
            <person name="Stajich J.E."/>
            <person name="Spatafora J.W."/>
            <person name="Visel A."/>
            <person name="Grigoriev I.V."/>
        </authorList>
    </citation>
    <scope>NUCLEOTIDE SEQUENCE [LARGE SCALE GENOMIC DNA]</scope>
    <source>
        <strain evidence="2 3">JEL800</strain>
    </source>
</reference>
<gene>
    <name evidence="2" type="ORF">BCR33DRAFT_579918</name>
</gene>
<keyword evidence="1" id="KW-0175">Coiled coil</keyword>
<keyword evidence="3" id="KW-1185">Reference proteome</keyword>
<evidence type="ECO:0000313" key="2">
    <source>
        <dbReference type="EMBL" id="ORY49323.1"/>
    </source>
</evidence>
<dbReference type="Proteomes" id="UP000193642">
    <property type="component" value="Unassembled WGS sequence"/>
</dbReference>
<protein>
    <submittedName>
        <fullName evidence="2">Uncharacterized protein</fullName>
    </submittedName>
</protein>
<name>A0A1Y2CQS5_9FUNG</name>
<dbReference type="EMBL" id="MCGO01000009">
    <property type="protein sequence ID" value="ORY49323.1"/>
    <property type="molecule type" value="Genomic_DNA"/>
</dbReference>